<dbReference type="Pfam" id="PF05973">
    <property type="entry name" value="Gp49"/>
    <property type="match status" value="1"/>
</dbReference>
<dbReference type="AlphaFoldDB" id="A0A1S9ZSY2"/>
<dbReference type="EMBL" id="UGQE01000004">
    <property type="protein sequence ID" value="STZ14520.1"/>
    <property type="molecule type" value="Genomic_DNA"/>
</dbReference>
<reference evidence="2 4" key="2">
    <citation type="submission" date="2018-06" db="EMBL/GenBank/DDBJ databases">
        <authorList>
            <consortium name="Pathogen Informatics"/>
            <person name="Doyle S."/>
        </authorList>
    </citation>
    <scope>NUCLEOTIDE SEQUENCE [LARGE SCALE GENOMIC DNA]</scope>
    <source>
        <strain evidence="2 4">NCTC10293</strain>
    </source>
</reference>
<evidence type="ECO:0000313" key="2">
    <source>
        <dbReference type="EMBL" id="STZ14520.1"/>
    </source>
</evidence>
<dbReference type="STRING" id="34060.B0181_11585"/>
<gene>
    <name evidence="1" type="ORF">B0181_11585</name>
    <name evidence="2" type="ORF">NCTC10293_02115</name>
</gene>
<evidence type="ECO:0000313" key="3">
    <source>
        <dbReference type="Proteomes" id="UP000190435"/>
    </source>
</evidence>
<evidence type="ECO:0000313" key="1">
    <source>
        <dbReference type="EMBL" id="OOR86646.1"/>
    </source>
</evidence>
<proteinExistence type="predicted"/>
<dbReference type="EMBL" id="MUXU01000100">
    <property type="protein sequence ID" value="OOR86646.1"/>
    <property type="molecule type" value="Genomic_DNA"/>
</dbReference>
<accession>A0A1S9ZSY2</accession>
<sequence length="116" mass="13404">MYTVLMTDHFHDWLVSLSPDEQDSVAHAVKLLQVYGHQLSRPYADTLQGSKLANLKELRIQHSGKPYRAFFVFDPLRQAILLCAGDKSGNKRFYKQMIPLAESLYQTYLEQLNETD</sequence>
<dbReference type="Proteomes" id="UP000255279">
    <property type="component" value="Unassembled WGS sequence"/>
</dbReference>
<reference evidence="1 3" key="1">
    <citation type="submission" date="2017-02" db="EMBL/GenBank/DDBJ databases">
        <title>Draft genome sequence of Moraxella caviae CCUG 355 type strain.</title>
        <authorList>
            <person name="Engstrom-Jakobsson H."/>
            <person name="Salva-Serra F."/>
            <person name="Thorell K."/>
            <person name="Gonzales-Siles L."/>
            <person name="Karlsson R."/>
            <person name="Boulund F."/>
            <person name="Engstrand L."/>
            <person name="Moore E."/>
        </authorList>
    </citation>
    <scope>NUCLEOTIDE SEQUENCE [LARGE SCALE GENOMIC DNA]</scope>
    <source>
        <strain evidence="1 3">CCUG 355</strain>
    </source>
</reference>
<organism evidence="1 3">
    <name type="scientific">Moraxella caviae</name>
    <dbReference type="NCBI Taxonomy" id="34060"/>
    <lineage>
        <taxon>Bacteria</taxon>
        <taxon>Pseudomonadati</taxon>
        <taxon>Pseudomonadota</taxon>
        <taxon>Gammaproteobacteria</taxon>
        <taxon>Moraxellales</taxon>
        <taxon>Moraxellaceae</taxon>
        <taxon>Moraxella</taxon>
    </lineage>
</organism>
<name>A0A1S9ZSY2_9GAMM</name>
<dbReference type="OrthoDB" id="330810at2"/>
<dbReference type="RefSeq" id="WP_078277630.1">
    <property type="nucleotide sequence ID" value="NZ_CAACXO010000027.1"/>
</dbReference>
<protein>
    <submittedName>
        <fullName evidence="1">Addiction module toxin RelE</fullName>
    </submittedName>
</protein>
<dbReference type="InterPro" id="IPR009241">
    <property type="entry name" value="HigB-like"/>
</dbReference>
<keyword evidence="3" id="KW-1185">Reference proteome</keyword>
<evidence type="ECO:0000313" key="4">
    <source>
        <dbReference type="Proteomes" id="UP000255279"/>
    </source>
</evidence>
<dbReference type="Proteomes" id="UP000190435">
    <property type="component" value="Unassembled WGS sequence"/>
</dbReference>